<dbReference type="PANTHER" id="PTHR23268">
    <property type="entry name" value="T-CELL RECEPTOR BETA CHAIN"/>
    <property type="match status" value="1"/>
</dbReference>
<dbReference type="GO" id="GO:0007166">
    <property type="term" value="P:cell surface receptor signaling pathway"/>
    <property type="evidence" value="ECO:0007669"/>
    <property type="project" value="TreeGrafter"/>
</dbReference>
<gene>
    <name evidence="5" type="ORF">GDO78_014549</name>
</gene>
<keyword evidence="1 3" id="KW-0732">Signal</keyword>
<feature type="chain" id="PRO_5035219318" description="Ig-like domain-containing protein" evidence="3">
    <location>
        <begin position="18"/>
        <end position="123"/>
    </location>
</feature>
<protein>
    <recommendedName>
        <fullName evidence="4">Ig-like domain-containing protein</fullName>
    </recommendedName>
</protein>
<dbReference type="PANTHER" id="PTHR23268:SF124">
    <property type="entry name" value="IG-LIKE DOMAIN-CONTAINING PROTEIN"/>
    <property type="match status" value="1"/>
</dbReference>
<dbReference type="EMBL" id="WNTK01000138">
    <property type="protein sequence ID" value="KAG9471506.1"/>
    <property type="molecule type" value="Genomic_DNA"/>
</dbReference>
<sequence>MRRLFLIFILNVLPCLGQEVTVTQDKKLVVIHAGNPIQLHCEWRGTTATYRVFWYQHKAGKGLELMAYSFSENDRTVELKFINSWNITRSAATKSSIKCTKPTSEESAVYFCGVSTHSHKKLS</sequence>
<evidence type="ECO:0000256" key="2">
    <source>
        <dbReference type="ARBA" id="ARBA00022859"/>
    </source>
</evidence>
<evidence type="ECO:0000256" key="3">
    <source>
        <dbReference type="SAM" id="SignalP"/>
    </source>
</evidence>
<evidence type="ECO:0000256" key="1">
    <source>
        <dbReference type="ARBA" id="ARBA00022729"/>
    </source>
</evidence>
<comment type="caution">
    <text evidence="5">The sequence shown here is derived from an EMBL/GenBank/DDBJ whole genome shotgun (WGS) entry which is preliminary data.</text>
</comment>
<dbReference type="PROSITE" id="PS50835">
    <property type="entry name" value="IG_LIKE"/>
    <property type="match status" value="1"/>
</dbReference>
<feature type="domain" description="Ig-like" evidence="4">
    <location>
        <begin position="18"/>
        <end position="123"/>
    </location>
</feature>
<dbReference type="AlphaFoldDB" id="A0A8J6EMD2"/>
<keyword evidence="2" id="KW-0391">Immunity</keyword>
<name>A0A8J6EMD2_ELECQ</name>
<dbReference type="InterPro" id="IPR013783">
    <property type="entry name" value="Ig-like_fold"/>
</dbReference>
<dbReference type="InterPro" id="IPR013106">
    <property type="entry name" value="Ig_V-set"/>
</dbReference>
<dbReference type="GO" id="GO:0002376">
    <property type="term" value="P:immune system process"/>
    <property type="evidence" value="ECO:0007669"/>
    <property type="project" value="UniProtKB-KW"/>
</dbReference>
<evidence type="ECO:0000313" key="6">
    <source>
        <dbReference type="Proteomes" id="UP000770717"/>
    </source>
</evidence>
<reference evidence="5" key="1">
    <citation type="thesis" date="2020" institute="ProQuest LLC" country="789 East Eisenhower Parkway, Ann Arbor, MI, USA">
        <title>Comparative Genomics and Chromosome Evolution.</title>
        <authorList>
            <person name="Mudd A.B."/>
        </authorList>
    </citation>
    <scope>NUCLEOTIDE SEQUENCE</scope>
    <source>
        <strain evidence="5">HN-11 Male</strain>
        <tissue evidence="5">Kidney and liver</tissue>
    </source>
</reference>
<accession>A0A8J6EMD2</accession>
<dbReference type="InterPro" id="IPR007110">
    <property type="entry name" value="Ig-like_dom"/>
</dbReference>
<dbReference type="SUPFAM" id="SSF48726">
    <property type="entry name" value="Immunoglobulin"/>
    <property type="match status" value="1"/>
</dbReference>
<dbReference type="Pfam" id="PF07686">
    <property type="entry name" value="V-set"/>
    <property type="match status" value="1"/>
</dbReference>
<dbReference type="OrthoDB" id="9803478at2759"/>
<dbReference type="InterPro" id="IPR050413">
    <property type="entry name" value="TCR_beta_variable"/>
</dbReference>
<feature type="signal peptide" evidence="3">
    <location>
        <begin position="1"/>
        <end position="17"/>
    </location>
</feature>
<organism evidence="5 6">
    <name type="scientific">Eleutherodactylus coqui</name>
    <name type="common">Puerto Rican coqui</name>
    <dbReference type="NCBI Taxonomy" id="57060"/>
    <lineage>
        <taxon>Eukaryota</taxon>
        <taxon>Metazoa</taxon>
        <taxon>Chordata</taxon>
        <taxon>Craniata</taxon>
        <taxon>Vertebrata</taxon>
        <taxon>Euteleostomi</taxon>
        <taxon>Amphibia</taxon>
        <taxon>Batrachia</taxon>
        <taxon>Anura</taxon>
        <taxon>Neobatrachia</taxon>
        <taxon>Hyloidea</taxon>
        <taxon>Eleutherodactylidae</taxon>
        <taxon>Eleutherodactylinae</taxon>
        <taxon>Eleutherodactylus</taxon>
        <taxon>Eleutherodactylus</taxon>
    </lineage>
</organism>
<proteinExistence type="predicted"/>
<dbReference type="Proteomes" id="UP000770717">
    <property type="component" value="Unassembled WGS sequence"/>
</dbReference>
<dbReference type="InterPro" id="IPR036179">
    <property type="entry name" value="Ig-like_dom_sf"/>
</dbReference>
<evidence type="ECO:0000259" key="4">
    <source>
        <dbReference type="PROSITE" id="PS50835"/>
    </source>
</evidence>
<dbReference type="Gene3D" id="2.60.40.10">
    <property type="entry name" value="Immunoglobulins"/>
    <property type="match status" value="1"/>
</dbReference>
<keyword evidence="6" id="KW-1185">Reference proteome</keyword>
<evidence type="ECO:0000313" key="5">
    <source>
        <dbReference type="EMBL" id="KAG9471506.1"/>
    </source>
</evidence>
<dbReference type="GO" id="GO:0005886">
    <property type="term" value="C:plasma membrane"/>
    <property type="evidence" value="ECO:0007669"/>
    <property type="project" value="TreeGrafter"/>
</dbReference>